<dbReference type="InterPro" id="IPR003615">
    <property type="entry name" value="HNH_nuc"/>
</dbReference>
<feature type="compositionally biased region" description="Basic and acidic residues" evidence="1">
    <location>
        <begin position="371"/>
        <end position="382"/>
    </location>
</feature>
<protein>
    <submittedName>
        <fullName evidence="3">DUF222 domain-containing protein</fullName>
    </submittedName>
</protein>
<gene>
    <name evidence="3" type="ORF">ACFO8L_02905</name>
</gene>
<evidence type="ECO:0000256" key="1">
    <source>
        <dbReference type="SAM" id="MobiDB-lite"/>
    </source>
</evidence>
<dbReference type="CDD" id="cd00085">
    <property type="entry name" value="HNHc"/>
    <property type="match status" value="1"/>
</dbReference>
<dbReference type="SMART" id="SM00507">
    <property type="entry name" value="HNHc"/>
    <property type="match status" value="1"/>
</dbReference>
<dbReference type="InterPro" id="IPR003870">
    <property type="entry name" value="DUF222"/>
</dbReference>
<feature type="compositionally biased region" description="Gly residues" evidence="1">
    <location>
        <begin position="386"/>
        <end position="395"/>
    </location>
</feature>
<reference evidence="4" key="1">
    <citation type="journal article" date="2019" name="Int. J. Syst. Evol. Microbiol.">
        <title>The Global Catalogue of Microorganisms (GCM) 10K type strain sequencing project: providing services to taxonomists for standard genome sequencing and annotation.</title>
        <authorList>
            <consortium name="The Broad Institute Genomics Platform"/>
            <consortium name="The Broad Institute Genome Sequencing Center for Infectious Disease"/>
            <person name="Wu L."/>
            <person name="Ma J."/>
        </authorList>
    </citation>
    <scope>NUCLEOTIDE SEQUENCE [LARGE SCALE GENOMIC DNA]</scope>
    <source>
        <strain evidence="4">CCUG 49560</strain>
    </source>
</reference>
<organism evidence="3 4">
    <name type="scientific">Sphaerisporangium corydalis</name>
    <dbReference type="NCBI Taxonomy" id="1441875"/>
    <lineage>
        <taxon>Bacteria</taxon>
        <taxon>Bacillati</taxon>
        <taxon>Actinomycetota</taxon>
        <taxon>Actinomycetes</taxon>
        <taxon>Streptosporangiales</taxon>
        <taxon>Streptosporangiaceae</taxon>
        <taxon>Sphaerisporangium</taxon>
    </lineage>
</organism>
<dbReference type="Gene3D" id="1.10.30.50">
    <property type="match status" value="1"/>
</dbReference>
<dbReference type="RefSeq" id="WP_262841039.1">
    <property type="nucleotide sequence ID" value="NZ_JANZYP010000003.1"/>
</dbReference>
<evidence type="ECO:0000313" key="4">
    <source>
        <dbReference type="Proteomes" id="UP001595891"/>
    </source>
</evidence>
<dbReference type="Pfam" id="PF02720">
    <property type="entry name" value="DUF222"/>
    <property type="match status" value="1"/>
</dbReference>
<proteinExistence type="predicted"/>
<evidence type="ECO:0000259" key="2">
    <source>
        <dbReference type="SMART" id="SM00507"/>
    </source>
</evidence>
<keyword evidence="4" id="KW-1185">Reference proteome</keyword>
<evidence type="ECO:0000313" key="3">
    <source>
        <dbReference type="EMBL" id="MFC4585007.1"/>
    </source>
</evidence>
<feature type="region of interest" description="Disordered" evidence="1">
    <location>
        <begin position="331"/>
        <end position="395"/>
    </location>
</feature>
<dbReference type="Proteomes" id="UP001595891">
    <property type="component" value="Unassembled WGS sequence"/>
</dbReference>
<accession>A0ABV9E8T3</accession>
<feature type="domain" description="HNH nuclease" evidence="2">
    <location>
        <begin position="549"/>
        <end position="601"/>
    </location>
</feature>
<dbReference type="EMBL" id="JBHSFN010000001">
    <property type="protein sequence ID" value="MFC4585007.1"/>
    <property type="molecule type" value="Genomic_DNA"/>
</dbReference>
<sequence length="644" mass="67286">MVGGTPGPDGLPGASPGGDWLDEPDAGLLSPGSPGPDLPSGEGLGAGLSGADLAAALEGLDVGALPRGALVDLLVSWRRLGSWVKARELELVNVLAERYSSDERFSSDWLFWLHSEIALGMTLTEWSAATLIETAATLRDRLPGTMEFLRAGVLDEPRARVMVEGVKGLSDAACHRVEDAILDQAQDLTTGQLRALVAATVNQVAAGEARARRECSERSRRLELRNDGQGTAEIFGLGLPAGPATAAYNRVNAIARAAKRAGDARTTDQLRSDVFLALQLGLIGPGTSTVPDSVALADVRGDRSDGVAAAPVCDAVSDVSRVDLPLRAHDAVPVTGSGEAGPMASSPRGPDERHAVSSVVTAMTKRSGHRPPPDDSGGRRTEASSGSGGAGIVGGVGDFGVGGRGAGGRPGLIWTGDPEDEAIPYQAPPEYDSDIPAPDEPQYAHQDAYADDLPWIGDTLQAGVPAAEGLLAAAARYVGAPHLVIGLQTLLGLSEAPAELGRYGSLVADIARQIADTTLRTGVKLCWTVLADDGQALHHGQSRYKPSEKLRELVNARDRTCRFPRCRRAAAHCDIDHTLAHDQGGPTCLCNLAPLCRRHHRLKQAEGWSLIPLETGVLAWTTPSGHVHVVRSDGYGNVVAVADG</sequence>
<name>A0ABV9E8T3_9ACTN</name>
<feature type="region of interest" description="Disordered" evidence="1">
    <location>
        <begin position="1"/>
        <end position="44"/>
    </location>
</feature>
<comment type="caution">
    <text evidence="3">The sequence shown here is derived from an EMBL/GenBank/DDBJ whole genome shotgun (WGS) entry which is preliminary data.</text>
</comment>